<dbReference type="InterPro" id="IPR006665">
    <property type="entry name" value="OmpA-like"/>
</dbReference>
<protein>
    <submittedName>
        <fullName evidence="9">Outer membrane protein OmpA-like peptidoglycan-associated protein</fullName>
    </submittedName>
</protein>
<dbReference type="Gene3D" id="3.40.190.10">
    <property type="entry name" value="Periplasmic binding protein-like II"/>
    <property type="match status" value="2"/>
</dbReference>
<keyword evidence="5 6" id="KW-0472">Membrane</keyword>
<dbReference type="GO" id="GO:0016020">
    <property type="term" value="C:membrane"/>
    <property type="evidence" value="ECO:0007669"/>
    <property type="project" value="UniProtKB-SubCell"/>
</dbReference>
<dbReference type="InterPro" id="IPR036737">
    <property type="entry name" value="OmpA-like_sf"/>
</dbReference>
<evidence type="ECO:0000256" key="1">
    <source>
        <dbReference type="ARBA" id="ARBA00004370"/>
    </source>
</evidence>
<keyword evidence="10" id="KW-1185">Reference proteome</keyword>
<evidence type="ECO:0000256" key="3">
    <source>
        <dbReference type="ARBA" id="ARBA00010742"/>
    </source>
</evidence>
<dbReference type="PRINTS" id="PR01021">
    <property type="entry name" value="OMPADOMAIN"/>
</dbReference>
<evidence type="ECO:0000313" key="9">
    <source>
        <dbReference type="EMBL" id="TDU28171.1"/>
    </source>
</evidence>
<dbReference type="PROSITE" id="PS51123">
    <property type="entry name" value="OMPA_2"/>
    <property type="match status" value="1"/>
</dbReference>
<dbReference type="PANTHER" id="PTHR30024">
    <property type="entry name" value="ALIPHATIC SULFONATES-BINDING PROTEIN-RELATED"/>
    <property type="match status" value="1"/>
</dbReference>
<dbReference type="EMBL" id="SOBT01000009">
    <property type="protein sequence ID" value="TDU28171.1"/>
    <property type="molecule type" value="Genomic_DNA"/>
</dbReference>
<dbReference type="SUPFAM" id="SSF53850">
    <property type="entry name" value="Periplasmic binding protein-like II"/>
    <property type="match status" value="1"/>
</dbReference>
<dbReference type="RefSeq" id="WP_133881750.1">
    <property type="nucleotide sequence ID" value="NZ_MWIN01000027.1"/>
</dbReference>
<dbReference type="CDD" id="cd07185">
    <property type="entry name" value="OmpA_C-like"/>
    <property type="match status" value="1"/>
</dbReference>
<organism evidence="9 10">
    <name type="scientific">Panacagrimonas perspica</name>
    <dbReference type="NCBI Taxonomy" id="381431"/>
    <lineage>
        <taxon>Bacteria</taxon>
        <taxon>Pseudomonadati</taxon>
        <taxon>Pseudomonadota</taxon>
        <taxon>Gammaproteobacteria</taxon>
        <taxon>Nevskiales</taxon>
        <taxon>Nevskiaceae</taxon>
        <taxon>Panacagrimonas</taxon>
    </lineage>
</organism>
<evidence type="ECO:0000256" key="4">
    <source>
        <dbReference type="ARBA" id="ARBA00022729"/>
    </source>
</evidence>
<dbReference type="Pfam" id="PF09084">
    <property type="entry name" value="NMT1"/>
    <property type="match status" value="1"/>
</dbReference>
<dbReference type="Pfam" id="PF00691">
    <property type="entry name" value="OmpA"/>
    <property type="match status" value="1"/>
</dbReference>
<accession>A0A4V3UR35</accession>
<dbReference type="AlphaFoldDB" id="A0A4V3UR35"/>
<proteinExistence type="inferred from homology"/>
<gene>
    <name evidence="9" type="ORF">DFR24_2536</name>
</gene>
<dbReference type="SUPFAM" id="SSF103088">
    <property type="entry name" value="OmpA-like"/>
    <property type="match status" value="1"/>
</dbReference>
<name>A0A4V3UR35_9GAMM</name>
<comment type="caution">
    <text evidence="9">The sequence shown here is derived from an EMBL/GenBank/DDBJ whole genome shotgun (WGS) entry which is preliminary data.</text>
</comment>
<dbReference type="InterPro" id="IPR006664">
    <property type="entry name" value="OMP_bac"/>
</dbReference>
<comment type="similarity">
    <text evidence="3">Belongs to the bacterial solute-binding protein SsuA/TauA family.</text>
</comment>
<sequence>MARLTPLAKGLITITILGGAAAAVWHLGLKDMLAGQQGGAPIEEKASKWPSFGGGNSDSDKASESATAAPERKSGKVSGPLGSEGNPLKVSIVSFHGYAPAIVANGKSLKTQSGSIYDKEGLNLELIVQDDIPTLTTIFESGTAHCAWRTSDFWAQEQPNLRNAGHDGRAVMIVDNTQGGDAIIARDPSIQRVEDLAGKSVALLQYTPSDGMTIDAVDNSSLTARKKATVKYVYINAEEGTAGVRAALESGNVDAAALWDPDLALALKKIPGAHVVYSTKTATNLIYDVMVCDQRALSKTENVPAFQAFVGGWMKGVEASRANPDDAVDALVKTEEFFSLLAKDEGKPFVKSLFSNVVWTGLDDNARILGLAGATNHYERVYRRFDGIYRAAGALANPASPVINPQDSFDYRFIKSLLSQNQAAQKAAEKPEFTFTETQREAAAQTAPQVTKPVTVGFPTGAASLNKRAEKTIDEEMVPFIENNGSAYFEVSGNTDSTGAHDNNMRLSQARAQAVVDYLVKQWDFPAERFKVVGHGPDRPICDERNPGGENLTLEDCRATNRTTRVAVFTR</sequence>
<dbReference type="OrthoDB" id="1149075at2"/>
<evidence type="ECO:0000256" key="7">
    <source>
        <dbReference type="SAM" id="MobiDB-lite"/>
    </source>
</evidence>
<dbReference type="InterPro" id="IPR015168">
    <property type="entry name" value="SsuA/THI5"/>
</dbReference>
<evidence type="ECO:0000313" key="10">
    <source>
        <dbReference type="Proteomes" id="UP000295341"/>
    </source>
</evidence>
<dbReference type="Proteomes" id="UP000295341">
    <property type="component" value="Unassembled WGS sequence"/>
</dbReference>
<evidence type="ECO:0000256" key="2">
    <source>
        <dbReference type="ARBA" id="ARBA00004418"/>
    </source>
</evidence>
<feature type="domain" description="OmpA-like" evidence="8">
    <location>
        <begin position="445"/>
        <end position="571"/>
    </location>
</feature>
<dbReference type="GO" id="GO:0042597">
    <property type="term" value="C:periplasmic space"/>
    <property type="evidence" value="ECO:0007669"/>
    <property type="project" value="UniProtKB-SubCell"/>
</dbReference>
<comment type="subcellular location">
    <subcellularLocation>
        <location evidence="1">Membrane</location>
    </subcellularLocation>
    <subcellularLocation>
        <location evidence="2">Periplasm</location>
    </subcellularLocation>
</comment>
<reference evidence="9 10" key="1">
    <citation type="submission" date="2019-03" db="EMBL/GenBank/DDBJ databases">
        <title>Genomic Encyclopedia of Type Strains, Phase IV (KMG-IV): sequencing the most valuable type-strain genomes for metagenomic binning, comparative biology and taxonomic classification.</title>
        <authorList>
            <person name="Goeker M."/>
        </authorList>
    </citation>
    <scope>NUCLEOTIDE SEQUENCE [LARGE SCALE GENOMIC DNA]</scope>
    <source>
        <strain evidence="9 10">DSM 26377</strain>
    </source>
</reference>
<dbReference type="Gene3D" id="3.30.1330.60">
    <property type="entry name" value="OmpA-like domain"/>
    <property type="match status" value="1"/>
</dbReference>
<feature type="region of interest" description="Disordered" evidence="7">
    <location>
        <begin position="44"/>
        <end position="82"/>
    </location>
</feature>
<evidence type="ECO:0000256" key="5">
    <source>
        <dbReference type="ARBA" id="ARBA00023136"/>
    </source>
</evidence>
<keyword evidence="4" id="KW-0732">Signal</keyword>
<dbReference type="PANTHER" id="PTHR30024:SF47">
    <property type="entry name" value="TAURINE-BINDING PERIPLASMIC PROTEIN"/>
    <property type="match status" value="1"/>
</dbReference>
<evidence type="ECO:0000256" key="6">
    <source>
        <dbReference type="PROSITE-ProRule" id="PRU00473"/>
    </source>
</evidence>
<evidence type="ECO:0000259" key="8">
    <source>
        <dbReference type="PROSITE" id="PS51123"/>
    </source>
</evidence>